<sequence>MGEEEDHGWNFVKGRQSIQRGNNINFKFDIATTRNFNKDNTKLLTTLDFPDSFRAKALFNTFHHYGDIKE</sequence>
<evidence type="ECO:0000313" key="2">
    <source>
        <dbReference type="Proteomes" id="UP000236291"/>
    </source>
</evidence>
<name>A0A2K3K1A1_TRIPR</name>
<comment type="caution">
    <text evidence="1">The sequence shown here is derived from an EMBL/GenBank/DDBJ whole genome shotgun (WGS) entry which is preliminary data.</text>
</comment>
<accession>A0A2K3K1A1</accession>
<protein>
    <submittedName>
        <fullName evidence="1">Uncharacterized protein</fullName>
    </submittedName>
</protein>
<dbReference type="Proteomes" id="UP000236291">
    <property type="component" value="Unassembled WGS sequence"/>
</dbReference>
<gene>
    <name evidence="1" type="ORF">L195_g059973</name>
</gene>
<dbReference type="AlphaFoldDB" id="A0A2K3K1A1"/>
<dbReference type="EMBL" id="ASHM01134641">
    <property type="protein sequence ID" value="PNX60010.1"/>
    <property type="molecule type" value="Genomic_DNA"/>
</dbReference>
<organism evidence="1 2">
    <name type="scientific">Trifolium pratense</name>
    <name type="common">Red clover</name>
    <dbReference type="NCBI Taxonomy" id="57577"/>
    <lineage>
        <taxon>Eukaryota</taxon>
        <taxon>Viridiplantae</taxon>
        <taxon>Streptophyta</taxon>
        <taxon>Embryophyta</taxon>
        <taxon>Tracheophyta</taxon>
        <taxon>Spermatophyta</taxon>
        <taxon>Magnoliopsida</taxon>
        <taxon>eudicotyledons</taxon>
        <taxon>Gunneridae</taxon>
        <taxon>Pentapetalae</taxon>
        <taxon>rosids</taxon>
        <taxon>fabids</taxon>
        <taxon>Fabales</taxon>
        <taxon>Fabaceae</taxon>
        <taxon>Papilionoideae</taxon>
        <taxon>50 kb inversion clade</taxon>
        <taxon>NPAAA clade</taxon>
        <taxon>Hologalegina</taxon>
        <taxon>IRL clade</taxon>
        <taxon>Trifolieae</taxon>
        <taxon>Trifolium</taxon>
    </lineage>
</organism>
<reference evidence="1 2" key="1">
    <citation type="journal article" date="2014" name="Am. J. Bot.">
        <title>Genome assembly and annotation for red clover (Trifolium pratense; Fabaceae).</title>
        <authorList>
            <person name="Istvanek J."/>
            <person name="Jaros M."/>
            <person name="Krenek A."/>
            <person name="Repkova J."/>
        </authorList>
    </citation>
    <scope>NUCLEOTIDE SEQUENCE [LARGE SCALE GENOMIC DNA]</scope>
    <source>
        <strain evidence="2">cv. Tatra</strain>
        <tissue evidence="1">Young leaves</tissue>
    </source>
</reference>
<feature type="non-terminal residue" evidence="1">
    <location>
        <position position="70"/>
    </location>
</feature>
<evidence type="ECO:0000313" key="1">
    <source>
        <dbReference type="EMBL" id="PNX60010.1"/>
    </source>
</evidence>
<proteinExistence type="predicted"/>
<reference evidence="1 2" key="2">
    <citation type="journal article" date="2017" name="Front. Plant Sci.">
        <title>Gene Classification and Mining of Molecular Markers Useful in Red Clover (Trifolium pratense) Breeding.</title>
        <authorList>
            <person name="Istvanek J."/>
            <person name="Dluhosova J."/>
            <person name="Dluhos P."/>
            <person name="Patkova L."/>
            <person name="Nedelnik J."/>
            <person name="Repkova J."/>
        </authorList>
    </citation>
    <scope>NUCLEOTIDE SEQUENCE [LARGE SCALE GENOMIC DNA]</scope>
    <source>
        <strain evidence="2">cv. Tatra</strain>
        <tissue evidence="1">Young leaves</tissue>
    </source>
</reference>